<dbReference type="NCBIfam" id="NF033682">
    <property type="entry name" value="retention_LapA"/>
    <property type="match status" value="1"/>
</dbReference>
<accession>A0ABX2W9T2</accession>
<feature type="compositionally biased region" description="Basic and acidic residues" evidence="1">
    <location>
        <begin position="2739"/>
        <end position="2748"/>
    </location>
</feature>
<gene>
    <name evidence="2" type="ORF">M976_01693</name>
</gene>
<feature type="region of interest" description="Disordered" evidence="1">
    <location>
        <begin position="2724"/>
        <end position="2748"/>
    </location>
</feature>
<dbReference type="Proteomes" id="UP000078407">
    <property type="component" value="Unassembled WGS sequence"/>
</dbReference>
<feature type="region of interest" description="Disordered" evidence="1">
    <location>
        <begin position="2770"/>
        <end position="2818"/>
    </location>
</feature>
<feature type="compositionally biased region" description="Basic and acidic residues" evidence="1">
    <location>
        <begin position="2805"/>
        <end position="2818"/>
    </location>
</feature>
<dbReference type="NCBIfam" id="NF012196">
    <property type="entry name" value="Ig_like_ice"/>
    <property type="match status" value="22"/>
</dbReference>
<sequence length="2818" mass="300805">MSNLLGVIKAVIGQVYVIEADGSQRLLKEGDRIYSGEEIVTGASGAVSVALPDGKTLDLGRNSHWTEHGLNAVSSAAHDTQDVAALQKAIADGADPTQSLEATAAGNQTPVQIEGGGGGHTLVQLDLTAQIVDPTAGFNTQGLGAPTWEHNLPEGGLNAGSPPVLPPQVHIDEFAGNDGYVNKNEINHAHISGTSNQKHVTLTFTDSQKNTLTFEVDVKDGHWMADPDLTALAEGEINVIATATDISGRTAQSTTDALIDTVDLHDTITIDDVTADNVINIAESHEAKTSVHGTVGGDAKLGDKITLLVNGHEYSDVVIDLGNGALGYRIDVLTPDLLTDPNIHATVTSTDEAGNTTQASSDHHVDLDFDIDNSITIETIANDDIVNRNESRMPTMVTGVVGGDAQAGDPVMVTVGGRDFHGVVVNDNGQLRYEIPVPSSLLQEGNNDIQVQVTSHDAAGNEATAIEHKNLVLDTQAEATVTIDSVTKDNVLNHSELGAAKQWVHGTVGGDAREGDAIDLEINGKHYSGKVIYISPNQLGYQIAVEPHDFSNNKGEVDGFVKVSVSVISHDAVDNEVIEKTQHKVQIDNHANATITIDDVTKDNVLNHDELNAAKQFVHGNVGGDARVGDVVDLDIRGNHFTGTVVDFGNGELGYNIEVDSAAFSRNQGEIDSKVKVHATIKSHDDVGNVTIQTTEHTVYIDNHANATITIDAVTKDNILNHDELAAKTQFIHGVVGGDAREGDVVDLVINGTHFRGEVIAIGNDQLGYNIPVNPRVFSDNKGEVDGFVKVIASVKAHDAAGNEVVETTEFKVQIDNHANATITIEDLTDDNILNHNELSAPKWWVHGVVDGDAAVNDRVDIDINGNHFTGEVFDIGNGTLGYRIPVDSRIFSNNKGEVDDSVNVHAKVTSHDAAGNVTIQTTDHTVYIDNHANATLTIDDVTADNILNHAELDEKEHIISGVGGGDAKPGDEVVIEVNGMKFTGYLENDLSYHIAVPSAQFADNNGKIDENLTFKATITSHDLAHNEIVVTTTHTLHIDNFAVNDFTIDTVAGEDWVSKAESQQPVIIRGDVTGVDAKDGDPVVVRVAGVEYSGEVKTDAGGHLYYEVPLPAGTLHDGLVNVEVSVTSHDALDNYVTTTHTHDIAVDTKAAASIHIDKVTVDNVLNHDELAQPKVMITGWVDGDAAVGDKIVIEVHGIPYPGKVIALDNGKIGFRIEVDSGSFSDNYGKIDTDVTFKATITSHDILDNEVTKTTTHTVHIDNHAVGNATIDLVTGDNVINHLESKQQHTHITGTITGEINVGDKVFITVNNISYETTVIQLPHQNGALGYSLDVVTKDLLADPYPTVHVVAHDAAGNENHIDVTYQVDIDLQAEATINIDPVAGDDKINADESTHEFTTVSGTVGGDVKEGDYVHLVINGNELTAKVTKDGNGNLVWTKEVSTHDLMVDPHFTASVTATDNANNVATAQADRTVEVDTKVEAVITIDKVSGDDTLNGEELNHHYTLVSGTLSGEMKPGDEVVLKINGHDYPGKVEQDANGDMVYHILVETTDLHQDPNIHASITVEDDAHNVATATAYRPINIDDHADASLTINTVSGDDTLNQLDQKYPTTTVYGSVGGEVHQGDVVHVFVNGHEYTVKVEPQKYLNGGLGYSVEVKTSGLVADGHIEAFVSTVDNAGNTITVHADHDVKHDDQAVATITIDKVTDDDVINNAEAHQPHTTITGQVTGDVHLGDQVTLDVNGVHYYGDVIDLGTKGLGYSIEVSTDDLISKENPTIHASVTGYDEVGNTVLAEADHDVVVDTRADVHITDDRADGDNENGPDHYYVTGRVTGLDVREHDHVLITIGDKTFDTEVIKLKGGGLGFNYAVSPSIVYAHPDIQIEVTSTDKFGNTTTAVDHIQAHLPAFVNNNGNTTPPDNTPEHHDKPHAEITISPIAGNDVVNQIESEAGKTVIRGTVSGDVQPGDHVMLHIGTQNIEVEIKERPNLPGELGYEIAVDTQYLMDHPDISVSVNAHNEDGKTMKVDAHKTVQVDTDVTAEIHLDTIAGDDIINIVEAQNGVTTVTGTVKGDGIHDGSNVTLMINGHQVTTQVHTDSNGELRFNQKVSIADLRQDPQVSVSVTAHDHQGNTLTVSDDKTITVDTDVSANIFIDKVTDDNILNLAETQQPKTTISGYVSGDVKPHEHVTLNVNGVEYKDVEIDDNLKYSLDVLTDDLKKGDTITAQVTGHDDAHNITVGHATQHYSTDLAAAATLTINTVSGDNILSAKDLGAEFTGISGTVGGDAAVDDKVTVILNGIPYDTKVIELPNMNGQLGYSLDVKTDDLKVELQNHPDITVTVSGKDDAGNDFSQSASKAVSIDDHAVVTLTFDNVTQDNILNLVESGKATTEISGKVTGDVKENDKVILTVNGHELPAALHSDGHGGFIFKLDVATSELLADQTITYRVTGEDDVGNTLTVVKTNDITIDQQAANSIHIDTLAGDDKVNAAEHSNPTTLVTGTITGDAQNGDTVTLTLNGTQLPGVYTLHDGLKTFEIPVDNHLLKEGDNKIDVTLTGQDKPGNVATSTDTHHIELDTHADAVIALDKVTGDNHIDGDREARHTFTHITGHITGEVQDGDQVTAMINGKPHHTNIYLENGEMKYDLPVHTSEFAAGHNNVTVIVTAHDASGNQTPIYQTVDVTVEPPRHSGDQRTDVADKAHHAAAHDHGLSNLFDDSHEPLTFALHPDGKGLQGGQDPKVFTGKDDRHDSKHDLSSLAHELHEVSDIAQLIKGGAEPHGGKGDAANPTHPVHSVGDMGQDSHGSSHYSLDHLIAKPEHITH</sequence>
<proteinExistence type="predicted"/>
<dbReference type="EMBL" id="LXEQ01000028">
    <property type="protein sequence ID" value="OAT28752.1"/>
    <property type="molecule type" value="Genomic_DNA"/>
</dbReference>
<keyword evidence="3" id="KW-1185">Reference proteome</keyword>
<dbReference type="RefSeq" id="WP_064543691.1">
    <property type="nucleotide sequence ID" value="NZ_LXEQ01000028.1"/>
</dbReference>
<dbReference type="InterPro" id="IPR047777">
    <property type="entry name" value="LapA-like_RM"/>
</dbReference>
<protein>
    <recommendedName>
        <fullName evidence="4">Retention module-containing protein</fullName>
    </recommendedName>
</protein>
<reference evidence="2 3" key="1">
    <citation type="submission" date="2016-04" db="EMBL/GenBank/DDBJ databases">
        <title>ATOL: Assembling a taxonomically balanced genome-scale reconstruction of the evolutionary history of the Enterobacteriaceae.</title>
        <authorList>
            <person name="Plunkett G.III."/>
            <person name="Neeno-Eckwall E.C."/>
            <person name="Glasner J.D."/>
            <person name="Perna N.T."/>
        </authorList>
    </citation>
    <scope>NUCLEOTIDE SEQUENCE [LARGE SCALE GENOMIC DNA]</scope>
    <source>
        <strain evidence="2 3">ATCC 51602</strain>
    </source>
</reference>
<comment type="caution">
    <text evidence="2">The sequence shown here is derived from an EMBL/GenBank/DDBJ whole genome shotgun (WGS) entry which is preliminary data.</text>
</comment>
<dbReference type="NCBIfam" id="NF033510">
    <property type="entry name" value="Ca_tandemer"/>
    <property type="match status" value="16"/>
</dbReference>
<dbReference type="InterPro" id="IPR013783">
    <property type="entry name" value="Ig-like_fold"/>
</dbReference>
<dbReference type="InterPro" id="IPR049826">
    <property type="entry name" value="Ig-like_ice"/>
</dbReference>
<organism evidence="2 3">
    <name type="scientific">Buttiauxella ferragutiae ATCC 51602</name>
    <dbReference type="NCBI Taxonomy" id="1354252"/>
    <lineage>
        <taxon>Bacteria</taxon>
        <taxon>Pseudomonadati</taxon>
        <taxon>Pseudomonadota</taxon>
        <taxon>Gammaproteobacteria</taxon>
        <taxon>Enterobacterales</taxon>
        <taxon>Enterobacteriaceae</taxon>
        <taxon>Buttiauxella</taxon>
    </lineage>
</organism>
<dbReference type="Gene3D" id="2.60.40.10">
    <property type="entry name" value="Immunoglobulins"/>
    <property type="match status" value="23"/>
</dbReference>
<evidence type="ECO:0008006" key="4">
    <source>
        <dbReference type="Google" id="ProtNLM"/>
    </source>
</evidence>
<evidence type="ECO:0000313" key="3">
    <source>
        <dbReference type="Proteomes" id="UP000078407"/>
    </source>
</evidence>
<evidence type="ECO:0000256" key="1">
    <source>
        <dbReference type="SAM" id="MobiDB-lite"/>
    </source>
</evidence>
<evidence type="ECO:0000313" key="2">
    <source>
        <dbReference type="EMBL" id="OAT28752.1"/>
    </source>
</evidence>
<name>A0ABX2W9T2_9ENTR</name>